<dbReference type="STRING" id="1797298.A2988_03260"/>
<dbReference type="SMART" id="SM00448">
    <property type="entry name" value="REC"/>
    <property type="match status" value="1"/>
</dbReference>
<organism evidence="5 6">
    <name type="scientific">Candidatus Azambacteria bacterium RIFCSPLOWO2_01_FULL_46_25</name>
    <dbReference type="NCBI Taxonomy" id="1797298"/>
    <lineage>
        <taxon>Bacteria</taxon>
        <taxon>Candidatus Azamiibacteriota</taxon>
    </lineage>
</organism>
<dbReference type="PANTHER" id="PTHR44591:SF14">
    <property type="entry name" value="PROTEIN PILG"/>
    <property type="match status" value="1"/>
</dbReference>
<evidence type="ECO:0000256" key="2">
    <source>
        <dbReference type="ARBA" id="ARBA00023012"/>
    </source>
</evidence>
<dbReference type="PROSITE" id="PS50110">
    <property type="entry name" value="RESPONSE_REGULATORY"/>
    <property type="match status" value="1"/>
</dbReference>
<evidence type="ECO:0000256" key="1">
    <source>
        <dbReference type="ARBA" id="ARBA00022553"/>
    </source>
</evidence>
<feature type="domain" description="Response regulatory" evidence="4">
    <location>
        <begin position="4"/>
        <end position="124"/>
    </location>
</feature>
<evidence type="ECO:0000313" key="6">
    <source>
        <dbReference type="Proteomes" id="UP000176650"/>
    </source>
</evidence>
<name>A0A1F5BVC3_9BACT</name>
<keyword evidence="2" id="KW-0902">Two-component regulatory system</keyword>
<protein>
    <recommendedName>
        <fullName evidence="4">Response regulatory domain-containing protein</fullName>
    </recommendedName>
</protein>
<dbReference type="InterPro" id="IPR001789">
    <property type="entry name" value="Sig_transdc_resp-reg_receiver"/>
</dbReference>
<accession>A0A1F5BVC3</accession>
<dbReference type="AlphaFoldDB" id="A0A1F5BVC3"/>
<gene>
    <name evidence="5" type="ORF">A2988_03260</name>
</gene>
<sequence>MEKYVLLVEDDPSLQKAYQMKFASKGVAFRAVGDGKEMMLLLKQDMEHKPSAVVLDLLLPYVSGFEILEEMRKTKGWETIPVVIVSNVSDTIGVEKAENLGVKQYYLKTGINLDEAIGRIISYM</sequence>
<dbReference type="Proteomes" id="UP000176650">
    <property type="component" value="Unassembled WGS sequence"/>
</dbReference>
<dbReference type="PANTHER" id="PTHR44591">
    <property type="entry name" value="STRESS RESPONSE REGULATOR PROTEIN 1"/>
    <property type="match status" value="1"/>
</dbReference>
<dbReference type="Gene3D" id="3.40.50.2300">
    <property type="match status" value="1"/>
</dbReference>
<comment type="caution">
    <text evidence="5">The sequence shown here is derived from an EMBL/GenBank/DDBJ whole genome shotgun (WGS) entry which is preliminary data.</text>
</comment>
<evidence type="ECO:0000313" key="5">
    <source>
        <dbReference type="EMBL" id="OGD34508.1"/>
    </source>
</evidence>
<dbReference type="InterPro" id="IPR050595">
    <property type="entry name" value="Bact_response_regulator"/>
</dbReference>
<dbReference type="GO" id="GO:0000160">
    <property type="term" value="P:phosphorelay signal transduction system"/>
    <property type="evidence" value="ECO:0007669"/>
    <property type="project" value="UniProtKB-KW"/>
</dbReference>
<dbReference type="InterPro" id="IPR011006">
    <property type="entry name" value="CheY-like_superfamily"/>
</dbReference>
<keyword evidence="1 3" id="KW-0597">Phosphoprotein</keyword>
<reference evidence="5 6" key="1">
    <citation type="journal article" date="2016" name="Nat. Commun.">
        <title>Thousands of microbial genomes shed light on interconnected biogeochemical processes in an aquifer system.</title>
        <authorList>
            <person name="Anantharaman K."/>
            <person name="Brown C.T."/>
            <person name="Hug L.A."/>
            <person name="Sharon I."/>
            <person name="Castelle C.J."/>
            <person name="Probst A.J."/>
            <person name="Thomas B.C."/>
            <person name="Singh A."/>
            <person name="Wilkins M.J."/>
            <person name="Karaoz U."/>
            <person name="Brodie E.L."/>
            <person name="Williams K.H."/>
            <person name="Hubbard S.S."/>
            <person name="Banfield J.F."/>
        </authorList>
    </citation>
    <scope>NUCLEOTIDE SEQUENCE [LARGE SCALE GENOMIC DNA]</scope>
</reference>
<dbReference type="EMBL" id="MEYS01000001">
    <property type="protein sequence ID" value="OGD34508.1"/>
    <property type="molecule type" value="Genomic_DNA"/>
</dbReference>
<dbReference type="SUPFAM" id="SSF52172">
    <property type="entry name" value="CheY-like"/>
    <property type="match status" value="1"/>
</dbReference>
<feature type="modified residue" description="4-aspartylphosphate" evidence="3">
    <location>
        <position position="56"/>
    </location>
</feature>
<proteinExistence type="predicted"/>
<evidence type="ECO:0000259" key="4">
    <source>
        <dbReference type="PROSITE" id="PS50110"/>
    </source>
</evidence>
<dbReference type="Pfam" id="PF00072">
    <property type="entry name" value="Response_reg"/>
    <property type="match status" value="1"/>
</dbReference>
<evidence type="ECO:0000256" key="3">
    <source>
        <dbReference type="PROSITE-ProRule" id="PRU00169"/>
    </source>
</evidence>